<dbReference type="PANTHER" id="PTHR32309">
    <property type="entry name" value="TYROSINE-PROTEIN KINASE"/>
    <property type="match status" value="1"/>
</dbReference>
<feature type="region of interest" description="Disordered" evidence="2">
    <location>
        <begin position="1"/>
        <end position="23"/>
    </location>
</feature>
<feature type="transmembrane region" description="Helical" evidence="3">
    <location>
        <begin position="480"/>
        <end position="501"/>
    </location>
</feature>
<feature type="domain" description="Tyrosine-protein kinase G-rich" evidence="4">
    <location>
        <begin position="421"/>
        <end position="498"/>
    </location>
</feature>
<name>A0A537K2L1_9BACT</name>
<feature type="compositionally biased region" description="Low complexity" evidence="2">
    <location>
        <begin position="14"/>
        <end position="23"/>
    </location>
</feature>
<proteinExistence type="predicted"/>
<sequence length="579" mass="62717">MWKAFWRGRSPTEGCSSSPWSCSGAASPSRWTARGSFRPDVAAAGTGRPPVIGRSPRESEMMQNANAGHAASGLEWARAVWHRRKWPALVAFVAVLAATVGVTGNLPNVYESAATVLVEHQQAPKSIAGAPADNGGDAWLRVSELETWLRTIIQHVLSRSQLSDLITRFDLYPDVRRTAGMDAAVERMRRDVRFQFKGVRQPTGDDATIAFSLSYRGRDPGTAARVANALAVLYVEENSKIRQQQTAGTAEFLRAQLDGAQRDLEQQEQRIAEFKVRHNGELPEQQAANLAALGALNQQLIVNIQRRDTLARQRLEIPGVAGDTISARLAKLHQQLADLRAKYTDQYPEVVRVKEEISALERHVASDGGRRAAGEDATGGPLVKDPAVESELAALRTDEQGLRGQIAAYQQRIENTPVIGQELSQLTRDYTAATELYQTLLQRYEGAQLEERMGQRMQGDQFRILDPAVASRVPVAPKRFLLRLIGLLLAAGAAVGAAHLAEIADTSFHGLDDLRAFTSVPVLASIPPIITAADLVRRRRRAGLTVLAAALGVAAIAGALSHLAHSNAALINLLAGGGM</sequence>
<keyword evidence="1" id="KW-0175">Coiled coil</keyword>
<dbReference type="PANTHER" id="PTHR32309:SF13">
    <property type="entry name" value="FERRIC ENTEROBACTIN TRANSPORT PROTEIN FEPE"/>
    <property type="match status" value="1"/>
</dbReference>
<dbReference type="AlphaFoldDB" id="A0A537K2L1"/>
<feature type="transmembrane region" description="Helical" evidence="3">
    <location>
        <begin position="516"/>
        <end position="536"/>
    </location>
</feature>
<comment type="caution">
    <text evidence="5">The sequence shown here is derived from an EMBL/GenBank/DDBJ whole genome shotgun (WGS) entry which is preliminary data.</text>
</comment>
<dbReference type="GO" id="GO:0004713">
    <property type="term" value="F:protein tyrosine kinase activity"/>
    <property type="evidence" value="ECO:0007669"/>
    <property type="project" value="TreeGrafter"/>
</dbReference>
<gene>
    <name evidence="5" type="ORF">E6H00_08185</name>
</gene>
<feature type="coiled-coil region" evidence="1">
    <location>
        <begin position="250"/>
        <end position="277"/>
    </location>
</feature>
<dbReference type="Pfam" id="PF13807">
    <property type="entry name" value="GNVR"/>
    <property type="match status" value="1"/>
</dbReference>
<evidence type="ECO:0000313" key="6">
    <source>
        <dbReference type="Proteomes" id="UP000318509"/>
    </source>
</evidence>
<dbReference type="Proteomes" id="UP000318509">
    <property type="component" value="Unassembled WGS sequence"/>
</dbReference>
<evidence type="ECO:0000256" key="3">
    <source>
        <dbReference type="SAM" id="Phobius"/>
    </source>
</evidence>
<dbReference type="InterPro" id="IPR050445">
    <property type="entry name" value="Bact_polysacc_biosynth/exp"/>
</dbReference>
<keyword evidence="3" id="KW-0812">Transmembrane</keyword>
<keyword evidence="3" id="KW-0472">Membrane</keyword>
<accession>A0A537K2L1</accession>
<feature type="transmembrane region" description="Helical" evidence="3">
    <location>
        <begin position="543"/>
        <end position="564"/>
    </location>
</feature>
<dbReference type="GO" id="GO:0005886">
    <property type="term" value="C:plasma membrane"/>
    <property type="evidence" value="ECO:0007669"/>
    <property type="project" value="TreeGrafter"/>
</dbReference>
<dbReference type="EMBL" id="VBAK01000116">
    <property type="protein sequence ID" value="TMI89994.1"/>
    <property type="molecule type" value="Genomic_DNA"/>
</dbReference>
<evidence type="ECO:0000256" key="2">
    <source>
        <dbReference type="SAM" id="MobiDB-lite"/>
    </source>
</evidence>
<feature type="region of interest" description="Disordered" evidence="2">
    <location>
        <begin position="37"/>
        <end position="56"/>
    </location>
</feature>
<keyword evidence="3" id="KW-1133">Transmembrane helix</keyword>
<dbReference type="InterPro" id="IPR032807">
    <property type="entry name" value="GNVR"/>
</dbReference>
<organism evidence="5 6">
    <name type="scientific">Candidatus Segetimicrobium genomatis</name>
    <dbReference type="NCBI Taxonomy" id="2569760"/>
    <lineage>
        <taxon>Bacteria</taxon>
        <taxon>Bacillati</taxon>
        <taxon>Candidatus Sysuimicrobiota</taxon>
        <taxon>Candidatus Sysuimicrobiia</taxon>
        <taxon>Candidatus Sysuimicrobiales</taxon>
        <taxon>Candidatus Segetimicrobiaceae</taxon>
        <taxon>Candidatus Segetimicrobium</taxon>
    </lineage>
</organism>
<reference evidence="5 6" key="1">
    <citation type="journal article" date="2019" name="Nat. Microbiol.">
        <title>Mediterranean grassland soil C-N compound turnover is dependent on rainfall and depth, and is mediated by genomically divergent microorganisms.</title>
        <authorList>
            <person name="Diamond S."/>
            <person name="Andeer P.F."/>
            <person name="Li Z."/>
            <person name="Crits-Christoph A."/>
            <person name="Burstein D."/>
            <person name="Anantharaman K."/>
            <person name="Lane K.R."/>
            <person name="Thomas B.C."/>
            <person name="Pan C."/>
            <person name="Northen T.R."/>
            <person name="Banfield J.F."/>
        </authorList>
    </citation>
    <scope>NUCLEOTIDE SEQUENCE [LARGE SCALE GENOMIC DNA]</scope>
    <source>
        <strain evidence="5">NP_3</strain>
    </source>
</reference>
<protein>
    <recommendedName>
        <fullName evidence="4">Tyrosine-protein kinase G-rich domain-containing protein</fullName>
    </recommendedName>
</protein>
<evidence type="ECO:0000313" key="5">
    <source>
        <dbReference type="EMBL" id="TMI89994.1"/>
    </source>
</evidence>
<evidence type="ECO:0000256" key="1">
    <source>
        <dbReference type="SAM" id="Coils"/>
    </source>
</evidence>
<evidence type="ECO:0000259" key="4">
    <source>
        <dbReference type="Pfam" id="PF13807"/>
    </source>
</evidence>